<proteinExistence type="predicted"/>
<evidence type="ECO:0000259" key="2">
    <source>
        <dbReference type="Pfam" id="PF03572"/>
    </source>
</evidence>
<dbReference type="OrthoDB" id="27214at2759"/>
<dbReference type="STRING" id="1149755.A0A2J6RD28"/>
<keyword evidence="1" id="KW-0732">Signal</keyword>
<reference evidence="4 5" key="1">
    <citation type="submission" date="2016-04" db="EMBL/GenBank/DDBJ databases">
        <title>A degradative enzymes factory behind the ericoid mycorrhizal symbiosis.</title>
        <authorList>
            <consortium name="DOE Joint Genome Institute"/>
            <person name="Martino E."/>
            <person name="Morin E."/>
            <person name="Grelet G."/>
            <person name="Kuo A."/>
            <person name="Kohler A."/>
            <person name="Daghino S."/>
            <person name="Barry K."/>
            <person name="Choi C."/>
            <person name="Cichocki N."/>
            <person name="Clum A."/>
            <person name="Copeland A."/>
            <person name="Hainaut M."/>
            <person name="Haridas S."/>
            <person name="Labutti K."/>
            <person name="Lindquist E."/>
            <person name="Lipzen A."/>
            <person name="Khouja H.-R."/>
            <person name="Murat C."/>
            <person name="Ohm R."/>
            <person name="Olson A."/>
            <person name="Spatafora J."/>
            <person name="Veneault-Fourrey C."/>
            <person name="Henrissat B."/>
            <person name="Grigoriev I."/>
            <person name="Martin F."/>
            <person name="Perotto S."/>
        </authorList>
    </citation>
    <scope>NUCLEOTIDE SEQUENCE [LARGE SCALE GENOMIC DNA]</scope>
    <source>
        <strain evidence="4 5">F</strain>
    </source>
</reference>
<feature type="chain" id="PRO_5014359932" evidence="1">
    <location>
        <begin position="23"/>
        <end position="711"/>
    </location>
</feature>
<dbReference type="PANTHER" id="PTHR37049">
    <property type="entry name" value="PEPTIDASE S41 FAMILY PROTEIN"/>
    <property type="match status" value="1"/>
</dbReference>
<dbReference type="Proteomes" id="UP000235786">
    <property type="component" value="Unassembled WGS sequence"/>
</dbReference>
<feature type="signal peptide" evidence="1">
    <location>
        <begin position="1"/>
        <end position="22"/>
    </location>
</feature>
<evidence type="ECO:0000313" key="4">
    <source>
        <dbReference type="EMBL" id="PMD36411.1"/>
    </source>
</evidence>
<feature type="domain" description="CPAF-like PDZ" evidence="3">
    <location>
        <begin position="162"/>
        <end position="287"/>
    </location>
</feature>
<dbReference type="PANTHER" id="PTHR37049:SF4">
    <property type="entry name" value="RHODANESE DOMAIN-CONTAINING PROTEIN"/>
    <property type="match status" value="1"/>
</dbReference>
<dbReference type="Pfam" id="PF23658">
    <property type="entry name" value="PDZ_CPAF_rel"/>
    <property type="match status" value="1"/>
</dbReference>
<dbReference type="Gene3D" id="3.90.226.10">
    <property type="entry name" value="2-enoyl-CoA Hydratase, Chain A, domain 1"/>
    <property type="match status" value="1"/>
</dbReference>
<keyword evidence="5" id="KW-1185">Reference proteome</keyword>
<organism evidence="4 5">
    <name type="scientific">Hyaloscypha variabilis (strain UAMH 11265 / GT02V1 / F)</name>
    <name type="common">Meliniomyces variabilis</name>
    <dbReference type="NCBI Taxonomy" id="1149755"/>
    <lineage>
        <taxon>Eukaryota</taxon>
        <taxon>Fungi</taxon>
        <taxon>Dikarya</taxon>
        <taxon>Ascomycota</taxon>
        <taxon>Pezizomycotina</taxon>
        <taxon>Leotiomycetes</taxon>
        <taxon>Helotiales</taxon>
        <taxon>Hyaloscyphaceae</taxon>
        <taxon>Hyaloscypha</taxon>
        <taxon>Hyaloscypha variabilis</taxon>
    </lineage>
</organism>
<dbReference type="InterPro" id="IPR029045">
    <property type="entry name" value="ClpP/crotonase-like_dom_sf"/>
</dbReference>
<dbReference type="SUPFAM" id="SSF52096">
    <property type="entry name" value="ClpP/crotonase"/>
    <property type="match status" value="1"/>
</dbReference>
<dbReference type="InterPro" id="IPR052766">
    <property type="entry name" value="S41A_metabolite_peptidase"/>
</dbReference>
<evidence type="ECO:0000313" key="5">
    <source>
        <dbReference type="Proteomes" id="UP000235786"/>
    </source>
</evidence>
<dbReference type="InterPro" id="IPR005151">
    <property type="entry name" value="Tail-specific_protease"/>
</dbReference>
<gene>
    <name evidence="4" type="ORF">L207DRAFT_637512</name>
</gene>
<evidence type="ECO:0000259" key="3">
    <source>
        <dbReference type="Pfam" id="PF23658"/>
    </source>
</evidence>
<dbReference type="AlphaFoldDB" id="A0A2J6RD28"/>
<dbReference type="GO" id="GO:0006508">
    <property type="term" value="P:proteolysis"/>
    <property type="evidence" value="ECO:0007669"/>
    <property type="project" value="InterPro"/>
</dbReference>
<name>A0A2J6RD28_HYAVF</name>
<dbReference type="GO" id="GO:0008236">
    <property type="term" value="F:serine-type peptidase activity"/>
    <property type="evidence" value="ECO:0007669"/>
    <property type="project" value="InterPro"/>
</dbReference>
<accession>A0A2J6RD28</accession>
<feature type="domain" description="Tail specific protease" evidence="2">
    <location>
        <begin position="348"/>
        <end position="541"/>
    </location>
</feature>
<dbReference type="InterPro" id="IPR056186">
    <property type="entry name" value="PDZ_CPAF-rel"/>
</dbReference>
<dbReference type="Pfam" id="PF03572">
    <property type="entry name" value="Peptidase_S41"/>
    <property type="match status" value="1"/>
</dbReference>
<dbReference type="EMBL" id="KZ613951">
    <property type="protein sequence ID" value="PMD36411.1"/>
    <property type="molecule type" value="Genomic_DNA"/>
</dbReference>
<protein>
    <submittedName>
        <fullName evidence="4">Uncharacterized protein</fullName>
    </submittedName>
</protein>
<evidence type="ECO:0000256" key="1">
    <source>
        <dbReference type="SAM" id="SignalP"/>
    </source>
</evidence>
<sequence>MNLLSVFIFAVVVVCTTHPHNGHSIRDTSTPTEPCAVVSSSSSAFYAVNPTPTTSLNLPADVAYACQLSAPFNQNLSIALIDYIVPYVNFQSSLAYLRKPPSTYLMPAVDILGGLQEIRQNASVGAYSSQYAFDAAVADLILQAHDGHFTYVPALLAAFEYHNDIPLLSVSEDGVALPEVYIGADVLASLKNSYLKPSPVVSINGYNVTSYFLHEEGNNQKGEEMFQRDPDSEYNAMFYSLRALVSSNLGWFATSGVVTSPIFSYTVALKNGTVLNITNFATPTLSFDNISSGADLFAAVYSNETTEPGQETAANTLDLSVYPEAVLKHSDGIVAGYFLNTTGHTDTAVLALLTFSPATKQEGQEYQAVVQDFLAACTKAGKTKLVIDLSGNPGGEPNLATDVFKQLFPQMNPYHAARLRATDELNFFGSVLARLPYNNATYTDINYEAFESSNYTNFLSWNQLFGPFLLYGDNFTSLVQANFSDPVQTLEQDGFVVTGYLNRSTGFTQPFQADDIVLLYDSNCASACAHFSEMMQVQTTVPSIVFGGRPQYGPMQAVGGVRGFYKIAFTDIELLSSESQELAKHYNISLPNTLTLPPTANTPLRASVATFNSGNIIRLNDETNTPTQFLYDAADCRLFWTAENLLDVTTIWVKAAEYRWGNGTCVQSSIVNTTARSNSTAKNVGSTLREDQKSGRIIIILAMAIMSYILL</sequence>